<evidence type="ECO:0000256" key="2">
    <source>
        <dbReference type="ARBA" id="ARBA00022692"/>
    </source>
</evidence>
<dbReference type="InterPro" id="IPR036259">
    <property type="entry name" value="MFS_trans_sf"/>
</dbReference>
<evidence type="ECO:0000256" key="3">
    <source>
        <dbReference type="ARBA" id="ARBA00022989"/>
    </source>
</evidence>
<sequence length="293" mass="31792">NWFERNRFATLSGAMLALGTIGNTLSTSPLAYVSKMVGWRSTFLALGVLTFLLSFLFFLSVKDSPNPERAKNKEFQAHFSVKKALLHLFGDRNYWLISAGTFLRYGTFAAIQSLWAGPYLIKQHGLSAVTAGNILLLLNIGLIVGSPLGGWFCETVIKSTRKTVIIGLGGLSFFQAALGMYELGGKVSILGMLFWGVGFFGGFGIIMYAHIKELMPDQITGTALTGVNLFTMLGAAVFIHGLGSLIDRMSLVAQGAGYSRAFLVCGLSAFLGMVLYFFTSEGEKGRKDIQQDC</sequence>
<dbReference type="GO" id="GO:0016020">
    <property type="term" value="C:membrane"/>
    <property type="evidence" value="ECO:0007669"/>
    <property type="project" value="UniProtKB-ARBA"/>
</dbReference>
<dbReference type="PANTHER" id="PTHR43826:SF3">
    <property type="entry name" value="GLUCOSE-6-PHOSPHATE EXCHANGER SLC37A4"/>
    <property type="match status" value="1"/>
</dbReference>
<evidence type="ECO:0000313" key="7">
    <source>
        <dbReference type="EMBL" id="HDL89994.1"/>
    </source>
</evidence>
<proteinExistence type="predicted"/>
<feature type="transmembrane region" description="Helical" evidence="5">
    <location>
        <begin position="258"/>
        <end position="278"/>
    </location>
</feature>
<dbReference type="Gene3D" id="1.20.1250.20">
    <property type="entry name" value="MFS general substrate transporter like domains"/>
    <property type="match status" value="2"/>
</dbReference>
<dbReference type="Pfam" id="PF07690">
    <property type="entry name" value="MFS_1"/>
    <property type="match status" value="1"/>
</dbReference>
<feature type="transmembrane region" description="Helical" evidence="5">
    <location>
        <begin position="133"/>
        <end position="152"/>
    </location>
</feature>
<comment type="caution">
    <text evidence="7">The sequence shown here is derived from an EMBL/GenBank/DDBJ whole genome shotgun (WGS) entry which is preliminary data.</text>
</comment>
<dbReference type="EMBL" id="DQZW01000176">
    <property type="protein sequence ID" value="HDL89994.1"/>
    <property type="molecule type" value="Genomic_DNA"/>
</dbReference>
<dbReference type="SUPFAM" id="SSF103473">
    <property type="entry name" value="MFS general substrate transporter"/>
    <property type="match status" value="1"/>
</dbReference>
<dbReference type="InterPro" id="IPR051337">
    <property type="entry name" value="OPA_Antiporter"/>
</dbReference>
<keyword evidence="3 5" id="KW-1133">Transmembrane helix</keyword>
<dbReference type="PANTHER" id="PTHR43826">
    <property type="entry name" value="GLUCOSE-6-PHOSPHATE EXCHANGER SLC37A4"/>
    <property type="match status" value="1"/>
</dbReference>
<feature type="transmembrane region" description="Helical" evidence="5">
    <location>
        <begin position="187"/>
        <end position="211"/>
    </location>
</feature>
<feature type="transmembrane region" description="Helical" evidence="5">
    <location>
        <begin position="42"/>
        <end position="61"/>
    </location>
</feature>
<dbReference type="CDD" id="cd06174">
    <property type="entry name" value="MFS"/>
    <property type="match status" value="1"/>
</dbReference>
<dbReference type="GO" id="GO:0035435">
    <property type="term" value="P:phosphate ion transmembrane transport"/>
    <property type="evidence" value="ECO:0007669"/>
    <property type="project" value="TreeGrafter"/>
</dbReference>
<evidence type="ECO:0000259" key="6">
    <source>
        <dbReference type="PROSITE" id="PS50850"/>
    </source>
</evidence>
<dbReference type="InterPro" id="IPR011701">
    <property type="entry name" value="MFS"/>
</dbReference>
<reference evidence="7" key="1">
    <citation type="journal article" date="2020" name="mSystems">
        <title>Genome- and Community-Level Interaction Insights into Carbon Utilization and Element Cycling Functions of Hydrothermarchaeota in Hydrothermal Sediment.</title>
        <authorList>
            <person name="Zhou Z."/>
            <person name="Liu Y."/>
            <person name="Xu W."/>
            <person name="Pan J."/>
            <person name="Luo Z.H."/>
            <person name="Li M."/>
        </authorList>
    </citation>
    <scope>NUCLEOTIDE SEQUENCE [LARGE SCALE GENOMIC DNA]</scope>
    <source>
        <strain evidence="7">HyVt-19</strain>
    </source>
</reference>
<feature type="transmembrane region" description="Helical" evidence="5">
    <location>
        <begin position="164"/>
        <end position="181"/>
    </location>
</feature>
<dbReference type="PROSITE" id="PS50850">
    <property type="entry name" value="MFS"/>
    <property type="match status" value="1"/>
</dbReference>
<organism evidence="7">
    <name type="scientific">Thermodesulforhabdus norvegica</name>
    <dbReference type="NCBI Taxonomy" id="39841"/>
    <lineage>
        <taxon>Bacteria</taxon>
        <taxon>Pseudomonadati</taxon>
        <taxon>Thermodesulfobacteriota</taxon>
        <taxon>Syntrophobacteria</taxon>
        <taxon>Syntrophobacterales</taxon>
        <taxon>Thermodesulforhabdaceae</taxon>
        <taxon>Thermodesulforhabdus</taxon>
    </lineage>
</organism>
<dbReference type="GO" id="GO:0061513">
    <property type="term" value="F:glucose 6-phosphate:phosphate antiporter activity"/>
    <property type="evidence" value="ECO:0007669"/>
    <property type="project" value="TreeGrafter"/>
</dbReference>
<name>A0A7C0WS22_9BACT</name>
<feature type="transmembrane region" description="Helical" evidence="5">
    <location>
        <begin position="223"/>
        <end position="246"/>
    </location>
</feature>
<evidence type="ECO:0000256" key="4">
    <source>
        <dbReference type="ARBA" id="ARBA00023136"/>
    </source>
</evidence>
<evidence type="ECO:0000256" key="5">
    <source>
        <dbReference type="SAM" id="Phobius"/>
    </source>
</evidence>
<feature type="non-terminal residue" evidence="7">
    <location>
        <position position="1"/>
    </location>
</feature>
<dbReference type="InterPro" id="IPR020846">
    <property type="entry name" value="MFS_dom"/>
</dbReference>
<evidence type="ECO:0000256" key="1">
    <source>
        <dbReference type="ARBA" id="ARBA00004127"/>
    </source>
</evidence>
<keyword evidence="2 5" id="KW-0812">Transmembrane</keyword>
<dbReference type="AlphaFoldDB" id="A0A7C0WS22"/>
<keyword evidence="4 5" id="KW-0472">Membrane</keyword>
<feature type="transmembrane region" description="Helical" evidence="5">
    <location>
        <begin position="102"/>
        <end position="121"/>
    </location>
</feature>
<dbReference type="Proteomes" id="UP000886355">
    <property type="component" value="Unassembled WGS sequence"/>
</dbReference>
<accession>A0A7C0WS22</accession>
<feature type="domain" description="Major facilitator superfamily (MFS) profile" evidence="6">
    <location>
        <begin position="1"/>
        <end position="284"/>
    </location>
</feature>
<comment type="subcellular location">
    <subcellularLocation>
        <location evidence="1">Endomembrane system</location>
        <topology evidence="1">Multi-pass membrane protein</topology>
    </subcellularLocation>
</comment>
<protein>
    <submittedName>
        <fullName evidence="7">MFS transporter</fullName>
    </submittedName>
</protein>
<gene>
    <name evidence="7" type="ORF">ENG14_03730</name>
</gene>
<dbReference type="GO" id="GO:0012505">
    <property type="term" value="C:endomembrane system"/>
    <property type="evidence" value="ECO:0007669"/>
    <property type="project" value="UniProtKB-SubCell"/>
</dbReference>